<dbReference type="EMBL" id="KZ505693">
    <property type="protein sequence ID" value="PKU46952.1"/>
    <property type="molecule type" value="Genomic_DNA"/>
</dbReference>
<name>A0A2I0ULM7_LIMLA</name>
<keyword evidence="2" id="KW-1185">Reference proteome</keyword>
<gene>
    <name evidence="1" type="ORF">llap_2730</name>
</gene>
<reference evidence="2" key="1">
    <citation type="submission" date="2017-11" db="EMBL/GenBank/DDBJ databases">
        <authorList>
            <person name="Lima N.C."/>
            <person name="Parody-Merino A.M."/>
            <person name="Battley P.F."/>
            <person name="Fidler A.E."/>
            <person name="Prosdocimi F."/>
        </authorList>
    </citation>
    <scope>NUCLEOTIDE SEQUENCE [LARGE SCALE GENOMIC DNA]</scope>
</reference>
<reference evidence="2" key="2">
    <citation type="submission" date="2017-12" db="EMBL/GenBank/DDBJ databases">
        <title>Genome sequence of the Bar-tailed Godwit (Limosa lapponica baueri).</title>
        <authorList>
            <person name="Lima N.C.B."/>
            <person name="Parody-Merino A.M."/>
            <person name="Battley P.F."/>
            <person name="Fidler A.E."/>
            <person name="Prosdocimi F."/>
        </authorList>
    </citation>
    <scope>NUCLEOTIDE SEQUENCE [LARGE SCALE GENOMIC DNA]</scope>
</reference>
<evidence type="ECO:0000313" key="2">
    <source>
        <dbReference type="Proteomes" id="UP000233556"/>
    </source>
</evidence>
<evidence type="ECO:0000313" key="1">
    <source>
        <dbReference type="EMBL" id="PKU46952.1"/>
    </source>
</evidence>
<proteinExistence type="predicted"/>
<protein>
    <submittedName>
        <fullName evidence="1">Uncharacterized protein</fullName>
    </submittedName>
</protein>
<dbReference type="AlphaFoldDB" id="A0A2I0ULM7"/>
<organism evidence="1 2">
    <name type="scientific">Limosa lapponica baueri</name>
    <dbReference type="NCBI Taxonomy" id="1758121"/>
    <lineage>
        <taxon>Eukaryota</taxon>
        <taxon>Metazoa</taxon>
        <taxon>Chordata</taxon>
        <taxon>Craniata</taxon>
        <taxon>Vertebrata</taxon>
        <taxon>Euteleostomi</taxon>
        <taxon>Archelosauria</taxon>
        <taxon>Archosauria</taxon>
        <taxon>Dinosauria</taxon>
        <taxon>Saurischia</taxon>
        <taxon>Theropoda</taxon>
        <taxon>Coelurosauria</taxon>
        <taxon>Aves</taxon>
        <taxon>Neognathae</taxon>
        <taxon>Neoaves</taxon>
        <taxon>Charadriiformes</taxon>
        <taxon>Scolopacidae</taxon>
        <taxon>Limosa</taxon>
    </lineage>
</organism>
<sequence>MEEQQRKEKDSHFQMKFEMWQDCNQVCNQGMEAWTDCQQHGVGAKEGEDDVPGNVHSEDYLLSDEGSATWESGLTSGCGEAIQLDSFFLQIEEKPVPKQGFRTSQKTAQFDIENEVLEPMKVKSGVLKQERDQYQVWLNSGAQTHEQRRWDEQESESTLKRKLSEVNTVHYHDYKFVEE</sequence>
<accession>A0A2I0ULM7</accession>
<dbReference type="Proteomes" id="UP000233556">
    <property type="component" value="Unassembled WGS sequence"/>
</dbReference>